<protein>
    <submittedName>
        <fullName evidence="1">Uncharacterized protein</fullName>
    </submittedName>
</protein>
<comment type="caution">
    <text evidence="1">The sequence shown here is derived from an EMBL/GenBank/DDBJ whole genome shotgun (WGS) entry which is preliminary data.</text>
</comment>
<reference evidence="1" key="1">
    <citation type="journal article" date="2020" name="Microb. Genom.">
        <title>Genetic diversity of clinical and environmental Mucorales isolates obtained from an investigation of mucormycosis cases among solid organ transplant recipients.</title>
        <authorList>
            <person name="Nguyen M.H."/>
            <person name="Kaul D."/>
            <person name="Muto C."/>
            <person name="Cheng S.J."/>
            <person name="Richter R.A."/>
            <person name="Bruno V.M."/>
            <person name="Liu G."/>
            <person name="Beyhan S."/>
            <person name="Sundermann A.J."/>
            <person name="Mounaud S."/>
            <person name="Pasculle A.W."/>
            <person name="Nierman W.C."/>
            <person name="Driscoll E."/>
            <person name="Cumbie R."/>
            <person name="Clancy C.J."/>
            <person name="Dupont C.L."/>
        </authorList>
    </citation>
    <scope>NUCLEOTIDE SEQUENCE</scope>
    <source>
        <strain evidence="1">GL11</strain>
    </source>
</reference>
<name>A0A9P6WRG6_RHIOR</name>
<dbReference type="InterPro" id="IPR005064">
    <property type="entry name" value="BUG"/>
</dbReference>
<evidence type="ECO:0000313" key="2">
    <source>
        <dbReference type="Proteomes" id="UP000716291"/>
    </source>
</evidence>
<dbReference type="EMBL" id="JAANQT010013849">
    <property type="protein sequence ID" value="KAG1273006.1"/>
    <property type="molecule type" value="Genomic_DNA"/>
</dbReference>
<gene>
    <name evidence="1" type="ORF">G6F64_015432</name>
</gene>
<dbReference type="PANTHER" id="PTHR42928">
    <property type="entry name" value="TRICARBOXYLATE-BINDING PROTEIN"/>
    <property type="match status" value="1"/>
</dbReference>
<organism evidence="1 2">
    <name type="scientific">Rhizopus oryzae</name>
    <name type="common">Mucormycosis agent</name>
    <name type="synonym">Rhizopus arrhizus var. delemar</name>
    <dbReference type="NCBI Taxonomy" id="64495"/>
    <lineage>
        <taxon>Eukaryota</taxon>
        <taxon>Fungi</taxon>
        <taxon>Fungi incertae sedis</taxon>
        <taxon>Mucoromycota</taxon>
        <taxon>Mucoromycotina</taxon>
        <taxon>Mucoromycetes</taxon>
        <taxon>Mucorales</taxon>
        <taxon>Mucorineae</taxon>
        <taxon>Rhizopodaceae</taxon>
        <taxon>Rhizopus</taxon>
    </lineage>
</organism>
<evidence type="ECO:0000313" key="1">
    <source>
        <dbReference type="EMBL" id="KAG1273006.1"/>
    </source>
</evidence>
<dbReference type="PANTHER" id="PTHR42928:SF5">
    <property type="entry name" value="BLR1237 PROTEIN"/>
    <property type="match status" value="1"/>
</dbReference>
<dbReference type="Pfam" id="PF03401">
    <property type="entry name" value="TctC"/>
    <property type="match status" value="1"/>
</dbReference>
<sequence length="76" mass="8128">MPIMHIPYKGESLAFTELLGGRIDATFATVGGALPLIQSGKVRPIAVADNARSALMPDVPTVEESGVKDFNVFGWR</sequence>
<dbReference type="Gene3D" id="3.40.190.10">
    <property type="entry name" value="Periplasmic binding protein-like II"/>
    <property type="match status" value="1"/>
</dbReference>
<dbReference type="Proteomes" id="UP000716291">
    <property type="component" value="Unassembled WGS sequence"/>
</dbReference>
<accession>A0A9P6WRG6</accession>
<proteinExistence type="predicted"/>
<keyword evidence="2" id="KW-1185">Reference proteome</keyword>
<dbReference type="AlphaFoldDB" id="A0A9P6WRG6"/>